<keyword evidence="3" id="KW-1185">Reference proteome</keyword>
<evidence type="ECO:0000256" key="1">
    <source>
        <dbReference type="SAM" id="SignalP"/>
    </source>
</evidence>
<feature type="chain" id="PRO_5036974813" description="DUF4168 domain-containing protein" evidence="1">
    <location>
        <begin position="23"/>
        <end position="164"/>
    </location>
</feature>
<evidence type="ECO:0000313" key="2">
    <source>
        <dbReference type="EMBL" id="MBF2708924.1"/>
    </source>
</evidence>
<comment type="caution">
    <text evidence="2">The sequence shown here is derived from an EMBL/GenBank/DDBJ whole genome shotgun (WGS) entry which is preliminary data.</text>
</comment>
<organism evidence="2 3">
    <name type="scientific">Flavobacterium soyangense</name>
    <dbReference type="NCBI Taxonomy" id="2023265"/>
    <lineage>
        <taxon>Bacteria</taxon>
        <taxon>Pseudomonadati</taxon>
        <taxon>Bacteroidota</taxon>
        <taxon>Flavobacteriia</taxon>
        <taxon>Flavobacteriales</taxon>
        <taxon>Flavobacteriaceae</taxon>
        <taxon>Flavobacterium</taxon>
    </lineage>
</organism>
<gene>
    <name evidence="2" type="ORF">IR213_10015</name>
</gene>
<keyword evidence="1" id="KW-0732">Signal</keyword>
<evidence type="ECO:0000313" key="3">
    <source>
        <dbReference type="Proteomes" id="UP000646211"/>
    </source>
</evidence>
<dbReference type="Proteomes" id="UP000646211">
    <property type="component" value="Unassembled WGS sequence"/>
</dbReference>
<dbReference type="AlphaFoldDB" id="A0A930UCL2"/>
<sequence length="164" mass="18177">MKTTKTFLASIFMLLSITTISAQYGNSGYGGNRYGGNGYGNGYGGNGYGSGGGINQRSEPEKPKEIPAEVTVAKVLEDMKPAVELDELQVIAISNVLIESLNTQGRILKQDTTQEEQLKDFQALSENTDRQIMNFLNTVQKEKYLAFKEDRKNPKKSKSKEKKK</sequence>
<name>A0A930UCL2_9FLAO</name>
<protein>
    <recommendedName>
        <fullName evidence="4">DUF4168 domain-containing protein</fullName>
    </recommendedName>
</protein>
<accession>A0A930UCL2</accession>
<dbReference type="EMBL" id="JADHEC010000020">
    <property type="protein sequence ID" value="MBF2708924.1"/>
    <property type="molecule type" value="Genomic_DNA"/>
</dbReference>
<evidence type="ECO:0008006" key="4">
    <source>
        <dbReference type="Google" id="ProtNLM"/>
    </source>
</evidence>
<feature type="signal peptide" evidence="1">
    <location>
        <begin position="1"/>
        <end position="22"/>
    </location>
</feature>
<proteinExistence type="predicted"/>
<reference evidence="2" key="1">
    <citation type="submission" date="2020-11" db="EMBL/GenBank/DDBJ databases">
        <title>Genome of Flavobacterium soyangense.</title>
        <authorList>
            <person name="Liu Q."/>
            <person name="Xin Y.-H."/>
        </authorList>
    </citation>
    <scope>NUCLEOTIDE SEQUENCE</scope>
    <source>
        <strain evidence="2">CGMCC 1.13493</strain>
    </source>
</reference>